<feature type="compositionally biased region" description="Low complexity" evidence="2">
    <location>
        <begin position="231"/>
        <end position="245"/>
    </location>
</feature>
<feature type="region of interest" description="Disordered" evidence="2">
    <location>
        <begin position="158"/>
        <end position="181"/>
    </location>
</feature>
<dbReference type="Gene3D" id="1.25.40.20">
    <property type="entry name" value="Ankyrin repeat-containing domain"/>
    <property type="match status" value="2"/>
</dbReference>
<name>A0A8H3J3A9_9LECA</name>
<evidence type="ECO:0000313" key="4">
    <source>
        <dbReference type="EMBL" id="CAF9939898.1"/>
    </source>
</evidence>
<dbReference type="OrthoDB" id="7464126at2759"/>
<feature type="region of interest" description="Disordered" evidence="2">
    <location>
        <begin position="542"/>
        <end position="576"/>
    </location>
</feature>
<proteinExistence type="inferred from homology"/>
<dbReference type="Gene3D" id="1.20.1050.80">
    <property type="entry name" value="VPS9 domain"/>
    <property type="match status" value="1"/>
</dbReference>
<keyword evidence="5" id="KW-1185">Reference proteome</keyword>
<dbReference type="GO" id="GO:0005769">
    <property type="term" value="C:early endosome"/>
    <property type="evidence" value="ECO:0007669"/>
    <property type="project" value="TreeGrafter"/>
</dbReference>
<comment type="similarity">
    <text evidence="1">Belongs to the UPF0507 family.</text>
</comment>
<dbReference type="GO" id="GO:0045022">
    <property type="term" value="P:early endosome to late endosome transport"/>
    <property type="evidence" value="ECO:0007669"/>
    <property type="project" value="TreeGrafter"/>
</dbReference>
<dbReference type="SUPFAM" id="SSF109993">
    <property type="entry name" value="VPS9 domain"/>
    <property type="match status" value="1"/>
</dbReference>
<comment type="caution">
    <text evidence="4">The sequence shown here is derived from an EMBL/GenBank/DDBJ whole genome shotgun (WGS) entry which is preliminary data.</text>
</comment>
<dbReference type="PROSITE" id="PS51205">
    <property type="entry name" value="VPS9"/>
    <property type="match status" value="1"/>
</dbReference>
<accession>A0A8H3J3A9</accession>
<evidence type="ECO:0000256" key="2">
    <source>
        <dbReference type="SAM" id="MobiDB-lite"/>
    </source>
</evidence>
<sequence>MHSLNPFLRAFFRSSLPGQCNPVNSHILLVPTTEVLLTSRDRETNTLYSDLAASEDFLASHVLRVPVPNGPNNVRDSRGKAKQYTTFNGRTVVVKESFVYSNKGFKNLNQAQLLTDVLYYPNNLDAQQWLIYYISRPLVGSLEPIKITPATLPDILERTKGSANDEATTARTPSAPEKKDIQSFNDLLNSFPMIARQMQAGLDRVFKEFQKEVKSHAESSKSPRLSRRHSAASSHSGSNGSIHSRYSNGHTKPPSIATLHVEEEEDHLRRSLEVAVTAATDLFQLVDKQQLSYLGSSTDLTGPMVERLIERYITEQLHDASLFPLLRDSRKLEDLELESRIHQMQYVDVSQVGISIEDGRHGKEQLMRRLRQGVEEFRKLGVAGSPQEMMDILLRTQKIITGADVPSPAINSTARNDAKVLEKPETKITMNADTLVSLLLIVVIRSQVRHLQARLTYMKGFIFIDDVESGEMGYALSTFEAVLSYLASDSGGLRKASRRNKRLWRATKSGNLQDLKAIIEPSRAPSRRQSPIEDTENPLENALEPEEDHPCVDGNVDSKRGPLPERRFSEASAQKDSYSEASTLAHVFPFQNDNQNESAALSIRKSKRVSMDMRSLSVSSEYSALSRSNTADSRASAIEGDISIATLTQTQDSNGDSLLMMAVEARQPEILGYLLSLEDYFPLNVVLDDSNSEGTTLLSAAVQLAHPELIEEILQCVLQTRDEQTLSGYLCRQDNRGRTVAHYLFNAPYLISRLGEVLPWRQRDKSGQTPLLALCRSYDHPNYLDMVNDALHYATIQQGDGQPLHLDYHVDGKGNTILHVINSPSIAMRVLRHCDSNANASNDKKFTPLMVASKYGRTDMVRAFFGDQRVDVAARELRGMTAVELAKDDDVRNRIDDMVLVSNVPAADGRVTSVVRSFFVEDASIRLIIKSAVRNDNGMIGVTTCRRSLEDFENLAKWLSLEHPASWLPSIFNFRSPFQIPSRPSRAALQDIQVRLDRFLKIMLHHSTFSTHELLWEFILFPEIQPEMMAERSRKKAEIRAENIREEYEPIDDVKDVESFVGFARETLRPVNHSTKSVLRRVTNIQNSSTDFATSLDLTVDALKTFTFLPQPHIEAFTRYAASMHPPESHPLKLFHQDLTALLSTILAILSSLSRPHSLITSMGTIQKAIDRHVSSLRRSDRWPLGLLDETRKGIHAEAQEKAQKSREELRGVGSELRYTQQTVAAELAEWQGLHARLGRRAVRELAGRMAVRERDQLENLKRAVRGVVGGDGG</sequence>
<dbReference type="CDD" id="cd06093">
    <property type="entry name" value="PX_domain"/>
    <property type="match status" value="1"/>
</dbReference>
<dbReference type="GO" id="GO:0030133">
    <property type="term" value="C:transport vesicle"/>
    <property type="evidence" value="ECO:0007669"/>
    <property type="project" value="TreeGrafter"/>
</dbReference>
<dbReference type="InterPro" id="IPR051248">
    <property type="entry name" value="UPF0507/Ank_repeat_27"/>
</dbReference>
<dbReference type="FunFam" id="1.25.40.20:FF:000443">
    <property type="entry name" value="Putative vps9 domain protein"/>
    <property type="match status" value="1"/>
</dbReference>
<dbReference type="SUPFAM" id="SSF48403">
    <property type="entry name" value="Ankyrin repeat"/>
    <property type="match status" value="1"/>
</dbReference>
<dbReference type="SMART" id="SM00248">
    <property type="entry name" value="ANK"/>
    <property type="match status" value="3"/>
</dbReference>
<dbReference type="GO" id="GO:0097422">
    <property type="term" value="C:tubular endosome"/>
    <property type="evidence" value="ECO:0007669"/>
    <property type="project" value="TreeGrafter"/>
</dbReference>
<dbReference type="GO" id="GO:0000149">
    <property type="term" value="F:SNARE binding"/>
    <property type="evidence" value="ECO:0007669"/>
    <property type="project" value="TreeGrafter"/>
</dbReference>
<organism evidence="4 5">
    <name type="scientific">Heterodermia speciosa</name>
    <dbReference type="NCBI Taxonomy" id="116794"/>
    <lineage>
        <taxon>Eukaryota</taxon>
        <taxon>Fungi</taxon>
        <taxon>Dikarya</taxon>
        <taxon>Ascomycota</taxon>
        <taxon>Pezizomycotina</taxon>
        <taxon>Lecanoromycetes</taxon>
        <taxon>OSLEUM clade</taxon>
        <taxon>Lecanoromycetidae</taxon>
        <taxon>Caliciales</taxon>
        <taxon>Physciaceae</taxon>
        <taxon>Heterodermia</taxon>
    </lineage>
</organism>
<dbReference type="InterPro" id="IPR036871">
    <property type="entry name" value="PX_dom_sf"/>
</dbReference>
<reference evidence="4" key="1">
    <citation type="submission" date="2021-03" db="EMBL/GenBank/DDBJ databases">
        <authorList>
            <person name="Tagirdzhanova G."/>
        </authorList>
    </citation>
    <scope>NUCLEOTIDE SEQUENCE</scope>
</reference>
<dbReference type="Proteomes" id="UP000664521">
    <property type="component" value="Unassembled WGS sequence"/>
</dbReference>
<dbReference type="EMBL" id="CAJPDS010000140">
    <property type="protein sequence ID" value="CAF9939898.1"/>
    <property type="molecule type" value="Genomic_DNA"/>
</dbReference>
<dbReference type="GO" id="GO:0005770">
    <property type="term" value="C:late endosome"/>
    <property type="evidence" value="ECO:0007669"/>
    <property type="project" value="TreeGrafter"/>
</dbReference>
<evidence type="ECO:0000259" key="3">
    <source>
        <dbReference type="PROSITE" id="PS51205"/>
    </source>
</evidence>
<dbReference type="PANTHER" id="PTHR24170">
    <property type="entry name" value="ANKYRIN REPEAT DOMAIN-CONTAINING PROTEIN 27"/>
    <property type="match status" value="1"/>
</dbReference>
<dbReference type="GO" id="GO:0005886">
    <property type="term" value="C:plasma membrane"/>
    <property type="evidence" value="ECO:0007669"/>
    <property type="project" value="TreeGrafter"/>
</dbReference>
<feature type="domain" description="VPS9" evidence="3">
    <location>
        <begin position="331"/>
        <end position="495"/>
    </location>
</feature>
<evidence type="ECO:0000256" key="1">
    <source>
        <dbReference type="ARBA" id="ARBA00007428"/>
    </source>
</evidence>
<dbReference type="AlphaFoldDB" id="A0A8H3J3A9"/>
<dbReference type="InterPro" id="IPR002110">
    <property type="entry name" value="Ankyrin_rpt"/>
</dbReference>
<dbReference type="GO" id="GO:0005085">
    <property type="term" value="F:guanyl-nucleotide exchange factor activity"/>
    <property type="evidence" value="ECO:0007669"/>
    <property type="project" value="TreeGrafter"/>
</dbReference>
<gene>
    <name evidence="4" type="ORF">HETSPECPRED_002095</name>
</gene>
<protein>
    <recommendedName>
        <fullName evidence="3">VPS9 domain-containing protein</fullName>
    </recommendedName>
</protein>
<dbReference type="Pfam" id="PF13857">
    <property type="entry name" value="Ank_5"/>
    <property type="match status" value="1"/>
</dbReference>
<dbReference type="SUPFAM" id="SSF64268">
    <property type="entry name" value="PX domain"/>
    <property type="match status" value="1"/>
</dbReference>
<feature type="compositionally biased region" description="Basic and acidic residues" evidence="2">
    <location>
        <begin position="548"/>
        <end position="569"/>
    </location>
</feature>
<dbReference type="PANTHER" id="PTHR24170:SF1">
    <property type="entry name" value="DOMAIN PROTEIN, PUTATIVE (AFU_ORTHOLOGUE AFUA_1G09870)-RELATED"/>
    <property type="match status" value="1"/>
</dbReference>
<dbReference type="InterPro" id="IPR037191">
    <property type="entry name" value="VPS9_dom_sf"/>
</dbReference>
<dbReference type="Pfam" id="PF02204">
    <property type="entry name" value="VPS9"/>
    <property type="match status" value="1"/>
</dbReference>
<feature type="region of interest" description="Disordered" evidence="2">
    <location>
        <begin position="213"/>
        <end position="254"/>
    </location>
</feature>
<dbReference type="InterPro" id="IPR036770">
    <property type="entry name" value="Ankyrin_rpt-contain_sf"/>
</dbReference>
<evidence type="ECO:0000313" key="5">
    <source>
        <dbReference type="Proteomes" id="UP000664521"/>
    </source>
</evidence>
<dbReference type="GO" id="GO:0035091">
    <property type="term" value="F:phosphatidylinositol binding"/>
    <property type="evidence" value="ECO:0007669"/>
    <property type="project" value="InterPro"/>
</dbReference>
<dbReference type="InterPro" id="IPR003123">
    <property type="entry name" value="VPS9"/>
</dbReference>
<feature type="compositionally biased region" description="Polar residues" evidence="2">
    <location>
        <begin position="161"/>
        <end position="172"/>
    </location>
</feature>